<dbReference type="GO" id="GO:0043248">
    <property type="term" value="P:proteasome assembly"/>
    <property type="evidence" value="ECO:0007669"/>
    <property type="project" value="InterPro"/>
</dbReference>
<evidence type="ECO:0000313" key="4">
    <source>
        <dbReference type="EMBL" id="RXH89775.1"/>
    </source>
</evidence>
<sequence length="197" mass="22728">MRKKRVSLFVLVAKSHCLLKKKKKRKNQRKLNGDTEDNRAPNWRNPERRPLIRTSRHQEQPRRRSPSRICFGIGIFPLSLSLSRPLSLPPGFCCCLFGIEDAKVTQEQINRKILGYTYGSAFPLKMDLERQILSRLAGPIPSSMLGLEVMTRKLDDFGFEDYLNGLMLSVSYLTNPETIEHRSTLYRQGPKRVSLQP</sequence>
<comment type="caution">
    <text evidence="4">The sequence shown here is derived from an EMBL/GenBank/DDBJ whole genome shotgun (WGS) entry which is preliminary data.</text>
</comment>
<comment type="similarity">
    <text evidence="2">Belongs to the POMP/UMP1 family.</text>
</comment>
<dbReference type="EMBL" id="RDQH01000335">
    <property type="protein sequence ID" value="RXH89775.1"/>
    <property type="molecule type" value="Genomic_DNA"/>
</dbReference>
<dbReference type="AlphaFoldDB" id="A0A498J4Y9"/>
<evidence type="ECO:0000256" key="2">
    <source>
        <dbReference type="ARBA" id="ARBA00043974"/>
    </source>
</evidence>
<dbReference type="PANTHER" id="PTHR12828">
    <property type="entry name" value="PROTEASOME MATURATION PROTEIN UMP1"/>
    <property type="match status" value="1"/>
</dbReference>
<dbReference type="Pfam" id="PF05348">
    <property type="entry name" value="UMP1"/>
    <property type="match status" value="1"/>
</dbReference>
<gene>
    <name evidence="4" type="ORF">DVH24_032132</name>
</gene>
<dbReference type="Proteomes" id="UP000290289">
    <property type="component" value="Chromosome 9"/>
</dbReference>
<dbReference type="PANTHER" id="PTHR12828:SF3">
    <property type="entry name" value="PROTEASOME MATURATION PROTEIN"/>
    <property type="match status" value="1"/>
</dbReference>
<dbReference type="InterPro" id="IPR008012">
    <property type="entry name" value="Ump1"/>
</dbReference>
<feature type="region of interest" description="Disordered" evidence="3">
    <location>
        <begin position="21"/>
        <end position="63"/>
    </location>
</feature>
<evidence type="ECO:0000256" key="1">
    <source>
        <dbReference type="ARBA" id="ARBA00023186"/>
    </source>
</evidence>
<keyword evidence="1" id="KW-0143">Chaperone</keyword>
<reference evidence="4 5" key="1">
    <citation type="submission" date="2018-10" db="EMBL/GenBank/DDBJ databases">
        <title>A high-quality apple genome assembly.</title>
        <authorList>
            <person name="Hu J."/>
        </authorList>
    </citation>
    <scope>NUCLEOTIDE SEQUENCE [LARGE SCALE GENOMIC DNA]</scope>
    <source>
        <strain evidence="5">cv. HFTH1</strain>
        <tissue evidence="4">Young leaf</tissue>
    </source>
</reference>
<evidence type="ECO:0000313" key="5">
    <source>
        <dbReference type="Proteomes" id="UP000290289"/>
    </source>
</evidence>
<proteinExistence type="inferred from homology"/>
<organism evidence="4 5">
    <name type="scientific">Malus domestica</name>
    <name type="common">Apple</name>
    <name type="synonym">Pyrus malus</name>
    <dbReference type="NCBI Taxonomy" id="3750"/>
    <lineage>
        <taxon>Eukaryota</taxon>
        <taxon>Viridiplantae</taxon>
        <taxon>Streptophyta</taxon>
        <taxon>Embryophyta</taxon>
        <taxon>Tracheophyta</taxon>
        <taxon>Spermatophyta</taxon>
        <taxon>Magnoliopsida</taxon>
        <taxon>eudicotyledons</taxon>
        <taxon>Gunneridae</taxon>
        <taxon>Pentapetalae</taxon>
        <taxon>rosids</taxon>
        <taxon>fabids</taxon>
        <taxon>Rosales</taxon>
        <taxon>Rosaceae</taxon>
        <taxon>Amygdaloideae</taxon>
        <taxon>Maleae</taxon>
        <taxon>Malus</taxon>
    </lineage>
</organism>
<keyword evidence="5" id="KW-1185">Reference proteome</keyword>
<protein>
    <submittedName>
        <fullName evidence="4">Uncharacterized protein</fullName>
    </submittedName>
</protein>
<evidence type="ECO:0000256" key="3">
    <source>
        <dbReference type="SAM" id="MobiDB-lite"/>
    </source>
</evidence>
<dbReference type="GO" id="GO:0005737">
    <property type="term" value="C:cytoplasm"/>
    <property type="evidence" value="ECO:0007669"/>
    <property type="project" value="TreeGrafter"/>
</dbReference>
<accession>A0A498J4Y9</accession>
<name>A0A498J4Y9_MALDO</name>
<dbReference type="STRING" id="3750.A0A498J4Y9"/>
<feature type="compositionally biased region" description="Basic and acidic residues" evidence="3">
    <location>
        <begin position="31"/>
        <end position="62"/>
    </location>
</feature>
<dbReference type="GO" id="GO:0005634">
    <property type="term" value="C:nucleus"/>
    <property type="evidence" value="ECO:0007669"/>
    <property type="project" value="TreeGrafter"/>
</dbReference>